<keyword evidence="12" id="KW-1185">Reference proteome</keyword>
<feature type="transmembrane region" description="Helical" evidence="9">
    <location>
        <begin position="12"/>
        <end position="33"/>
    </location>
</feature>
<dbReference type="Pfam" id="PF04290">
    <property type="entry name" value="DctQ"/>
    <property type="match status" value="1"/>
</dbReference>
<evidence type="ECO:0000313" key="11">
    <source>
        <dbReference type="EMBL" id="TKC19458.1"/>
    </source>
</evidence>
<dbReference type="OrthoDB" id="9815614at2"/>
<feature type="transmembrane region" description="Helical" evidence="9">
    <location>
        <begin position="82"/>
        <end position="103"/>
    </location>
</feature>
<feature type="transmembrane region" description="Helical" evidence="9">
    <location>
        <begin position="39"/>
        <end position="61"/>
    </location>
</feature>
<dbReference type="PANTHER" id="PTHR35011:SF11">
    <property type="entry name" value="TRAP TRANSPORTER SMALL PERMEASE PROTEIN"/>
    <property type="match status" value="1"/>
</dbReference>
<keyword evidence="2" id="KW-0813">Transport</keyword>
<evidence type="ECO:0000259" key="10">
    <source>
        <dbReference type="Pfam" id="PF04290"/>
    </source>
</evidence>
<comment type="similarity">
    <text evidence="8">Belongs to the TRAP transporter small permease family.</text>
</comment>
<dbReference type="RefSeq" id="WP_136830366.1">
    <property type="nucleotide sequence ID" value="NZ_SWBM01000001.1"/>
</dbReference>
<reference evidence="11 12" key="1">
    <citation type="journal article" date="2011" name="J. Microbiol.">
        <title>Bacillus kyonggiensis sp. nov., isolated from soil of a lettuce field.</title>
        <authorList>
            <person name="Dong K."/>
            <person name="Lee S."/>
        </authorList>
    </citation>
    <scope>NUCLEOTIDE SEQUENCE [LARGE SCALE GENOMIC DNA]</scope>
    <source>
        <strain evidence="11 12">NB22</strain>
    </source>
</reference>
<sequence length="163" mass="18884">MKILYKIENFVAIVFFLFGIAVSLYAVFSRYVLGTSQSWATEIFTMMLVWAIFIGFATALRDDKHVTIDILYDRMGPRMKKVSDIVTLIIGTVFSFFLVWTGINMVMTAFEQGIKTIDVGFPIWMNYLIMPITGILLFIHFVAKIYYSFKGITPETEYEEEEF</sequence>
<dbReference type="Proteomes" id="UP000307756">
    <property type="component" value="Unassembled WGS sequence"/>
</dbReference>
<dbReference type="PANTHER" id="PTHR35011">
    <property type="entry name" value="2,3-DIKETO-L-GULONATE TRAP TRANSPORTER SMALL PERMEASE PROTEIN YIAM"/>
    <property type="match status" value="1"/>
</dbReference>
<keyword evidence="7 9" id="KW-0472">Membrane</keyword>
<name>A0A4U1DB77_9BACI</name>
<dbReference type="GO" id="GO:0015740">
    <property type="term" value="P:C4-dicarboxylate transport"/>
    <property type="evidence" value="ECO:0007669"/>
    <property type="project" value="TreeGrafter"/>
</dbReference>
<evidence type="ECO:0000256" key="8">
    <source>
        <dbReference type="ARBA" id="ARBA00038436"/>
    </source>
</evidence>
<dbReference type="InterPro" id="IPR055348">
    <property type="entry name" value="DctQ"/>
</dbReference>
<keyword evidence="5 9" id="KW-0812">Transmembrane</keyword>
<dbReference type="InterPro" id="IPR007387">
    <property type="entry name" value="TRAP_DctQ"/>
</dbReference>
<evidence type="ECO:0000256" key="6">
    <source>
        <dbReference type="ARBA" id="ARBA00022989"/>
    </source>
</evidence>
<organism evidence="11 12">
    <name type="scientific">Robertmurraya kyonggiensis</name>
    <dbReference type="NCBI Taxonomy" id="1037680"/>
    <lineage>
        <taxon>Bacteria</taxon>
        <taxon>Bacillati</taxon>
        <taxon>Bacillota</taxon>
        <taxon>Bacilli</taxon>
        <taxon>Bacillales</taxon>
        <taxon>Bacillaceae</taxon>
        <taxon>Robertmurraya</taxon>
    </lineage>
</organism>
<dbReference type="GO" id="GO:0005886">
    <property type="term" value="C:plasma membrane"/>
    <property type="evidence" value="ECO:0007669"/>
    <property type="project" value="UniProtKB-SubCell"/>
</dbReference>
<evidence type="ECO:0000256" key="9">
    <source>
        <dbReference type="SAM" id="Phobius"/>
    </source>
</evidence>
<accession>A0A4U1DB77</accession>
<keyword evidence="3" id="KW-1003">Cell membrane</keyword>
<protein>
    <submittedName>
        <fullName evidence="11">TRAP transporter small permease</fullName>
    </submittedName>
</protein>
<feature type="transmembrane region" description="Helical" evidence="9">
    <location>
        <begin position="123"/>
        <end position="143"/>
    </location>
</feature>
<evidence type="ECO:0000256" key="2">
    <source>
        <dbReference type="ARBA" id="ARBA00022448"/>
    </source>
</evidence>
<gene>
    <name evidence="11" type="ORF">FA727_07930</name>
</gene>
<evidence type="ECO:0000256" key="3">
    <source>
        <dbReference type="ARBA" id="ARBA00022475"/>
    </source>
</evidence>
<evidence type="ECO:0000256" key="5">
    <source>
        <dbReference type="ARBA" id="ARBA00022692"/>
    </source>
</evidence>
<evidence type="ECO:0000256" key="7">
    <source>
        <dbReference type="ARBA" id="ARBA00023136"/>
    </source>
</evidence>
<dbReference type="EMBL" id="SWBM01000001">
    <property type="protein sequence ID" value="TKC19458.1"/>
    <property type="molecule type" value="Genomic_DNA"/>
</dbReference>
<dbReference type="GO" id="GO:0022857">
    <property type="term" value="F:transmembrane transporter activity"/>
    <property type="evidence" value="ECO:0007669"/>
    <property type="project" value="TreeGrafter"/>
</dbReference>
<feature type="domain" description="Tripartite ATP-independent periplasmic transporters DctQ component" evidence="10">
    <location>
        <begin position="20"/>
        <end position="150"/>
    </location>
</feature>
<comment type="subcellular location">
    <subcellularLocation>
        <location evidence="1">Cell inner membrane</location>
        <topology evidence="1">Multi-pass membrane protein</topology>
    </subcellularLocation>
</comment>
<proteinExistence type="inferred from homology"/>
<evidence type="ECO:0000256" key="1">
    <source>
        <dbReference type="ARBA" id="ARBA00004429"/>
    </source>
</evidence>
<evidence type="ECO:0000313" key="12">
    <source>
        <dbReference type="Proteomes" id="UP000307756"/>
    </source>
</evidence>
<keyword evidence="4" id="KW-0997">Cell inner membrane</keyword>
<dbReference type="AlphaFoldDB" id="A0A4U1DB77"/>
<evidence type="ECO:0000256" key="4">
    <source>
        <dbReference type="ARBA" id="ARBA00022519"/>
    </source>
</evidence>
<keyword evidence="6 9" id="KW-1133">Transmembrane helix</keyword>
<comment type="caution">
    <text evidence="11">The sequence shown here is derived from an EMBL/GenBank/DDBJ whole genome shotgun (WGS) entry which is preliminary data.</text>
</comment>